<sequence>MRKIVKKRAGEKGARSISVIGGADGPTSVFVAGKVKSRKNGDKKEQEQERMLQEIIDRIVPGKRSMEEVCAYLKSELGAEERELEDRRRECMKYNILCRYFPERLPPAPEIEGKHTRARVEKWADECRSRVERIQASAENLDLDMDLRLFELPLVVKGEKIGCFHVEMEMYTGYLSCDWNYDIGDRNVDQRDIREAGERLMAGIIRYRGLASEDIENRTPEFWNYITMEQYLGQR</sequence>
<proteinExistence type="predicted"/>
<name>A0A949JZ71_9FIRM</name>
<evidence type="ECO:0000313" key="2">
    <source>
        <dbReference type="EMBL" id="MBU9737933.1"/>
    </source>
</evidence>
<dbReference type="Proteomes" id="UP000712157">
    <property type="component" value="Unassembled WGS sequence"/>
</dbReference>
<accession>A0A949JZ71</accession>
<dbReference type="AlphaFoldDB" id="A0A949JZ71"/>
<gene>
    <name evidence="2" type="ORF">KTH89_15420</name>
</gene>
<dbReference type="RefSeq" id="WP_238725691.1">
    <property type="nucleotide sequence ID" value="NZ_JAHQCY010000066.1"/>
</dbReference>
<comment type="caution">
    <text evidence="2">The sequence shown here is derived from an EMBL/GenBank/DDBJ whole genome shotgun (WGS) entry which is preliminary data.</text>
</comment>
<reference evidence="2" key="1">
    <citation type="submission" date="2021-06" db="EMBL/GenBank/DDBJ databases">
        <title>Description of novel taxa of the family Lachnospiraceae.</title>
        <authorList>
            <person name="Chaplin A.V."/>
            <person name="Sokolova S.R."/>
            <person name="Pikina A.P."/>
            <person name="Korzhanova M."/>
            <person name="Belova V."/>
            <person name="Korostin D."/>
            <person name="Efimov B.A."/>
        </authorList>
    </citation>
    <scope>NUCLEOTIDE SEQUENCE</scope>
    <source>
        <strain evidence="2">ASD5720</strain>
    </source>
</reference>
<feature type="region of interest" description="Disordered" evidence="1">
    <location>
        <begin position="1"/>
        <end position="24"/>
    </location>
</feature>
<evidence type="ECO:0000256" key="1">
    <source>
        <dbReference type="SAM" id="MobiDB-lite"/>
    </source>
</evidence>
<dbReference type="EMBL" id="JAHQCW010000027">
    <property type="protein sequence ID" value="MBU9737933.1"/>
    <property type="molecule type" value="Genomic_DNA"/>
</dbReference>
<organism evidence="2 3">
    <name type="scientific">Diplocloster agilis</name>
    <dbReference type="NCBI Taxonomy" id="2850323"/>
    <lineage>
        <taxon>Bacteria</taxon>
        <taxon>Bacillati</taxon>
        <taxon>Bacillota</taxon>
        <taxon>Clostridia</taxon>
        <taxon>Lachnospirales</taxon>
        <taxon>Lachnospiraceae</taxon>
        <taxon>Diplocloster</taxon>
    </lineage>
</organism>
<evidence type="ECO:0000313" key="3">
    <source>
        <dbReference type="Proteomes" id="UP000712157"/>
    </source>
</evidence>
<protein>
    <submittedName>
        <fullName evidence="2">Sodium ion-translocating decarboxylase subunit beta</fullName>
    </submittedName>
</protein>
<keyword evidence="3" id="KW-1185">Reference proteome</keyword>